<dbReference type="GO" id="GO:0016491">
    <property type="term" value="F:oxidoreductase activity"/>
    <property type="evidence" value="ECO:0007669"/>
    <property type="project" value="UniProtKB-KW"/>
</dbReference>
<accession>W6Q4W3</accession>
<keyword evidence="5" id="KW-1185">Reference proteome</keyword>
<dbReference type="PANTHER" id="PTHR24320:SF283">
    <property type="entry name" value="RETINOL DEHYDROGENASE 11"/>
    <property type="match status" value="1"/>
</dbReference>
<dbReference type="Proteomes" id="UP000030686">
    <property type="component" value="Unassembled WGS sequence"/>
</dbReference>
<evidence type="ECO:0000256" key="3">
    <source>
        <dbReference type="ARBA" id="ARBA00023002"/>
    </source>
</evidence>
<dbReference type="OMA" id="DPWGWVD"/>
<dbReference type="OrthoDB" id="191139at2759"/>
<keyword evidence="2" id="KW-0521">NADP</keyword>
<keyword evidence="3" id="KW-0560">Oxidoreductase</keyword>
<protein>
    <submittedName>
        <fullName evidence="4">Short-chain dehydrogenase/reductase SDR</fullName>
    </submittedName>
</protein>
<dbReference type="AlphaFoldDB" id="W6Q4W3"/>
<dbReference type="EMBL" id="HG792016">
    <property type="protein sequence ID" value="CDM31370.1"/>
    <property type="molecule type" value="Genomic_DNA"/>
</dbReference>
<dbReference type="STRING" id="1365484.W6Q4W3"/>
<dbReference type="Pfam" id="PF00106">
    <property type="entry name" value="adh_short"/>
    <property type="match status" value="1"/>
</dbReference>
<dbReference type="InterPro" id="IPR036291">
    <property type="entry name" value="NAD(P)-bd_dom_sf"/>
</dbReference>
<dbReference type="Gene3D" id="3.40.50.720">
    <property type="entry name" value="NAD(P)-binding Rossmann-like Domain"/>
    <property type="match status" value="1"/>
</dbReference>
<dbReference type="InterPro" id="IPR002347">
    <property type="entry name" value="SDR_fam"/>
</dbReference>
<evidence type="ECO:0000256" key="2">
    <source>
        <dbReference type="ARBA" id="ARBA00022857"/>
    </source>
</evidence>
<proteinExistence type="inferred from homology"/>
<dbReference type="PANTHER" id="PTHR24320">
    <property type="entry name" value="RETINOL DEHYDROGENASE"/>
    <property type="match status" value="1"/>
</dbReference>
<evidence type="ECO:0000313" key="4">
    <source>
        <dbReference type="EMBL" id="CDM31370.1"/>
    </source>
</evidence>
<dbReference type="PRINTS" id="PR00081">
    <property type="entry name" value="GDHRDH"/>
</dbReference>
<sequence length="327" mass="35688">MAPTYNASTTAAELVDHLAAEIQGKVILTTGPSPNSIGATFVETITRSKPATLILAGRNTVTLQQTADAINAVSPQVSVRLLQLDLASLSSVRQAASEVNSWSDLPHIDILVNNAGIMATGFALTADGYESQFATNHLGPFLFTNLVMDKILNSPSPRVVNVSSDGHRLSPIRWGDYNFQDGETYNKWAAYGQSKTSNILMATHLAQRLGSKGLTAYSLHPGVVFGTTLAKDLDWTVDLPALRAVDKFMGNKEGWLEFKQKSPQEGAATHVYAAFEPSLRDHNGAYLQDCHVADPWTDTIKPWATDKVEAEKLWKLSEKLVGQEFRY</sequence>
<name>W6Q4W3_PENRF</name>
<reference evidence="4" key="1">
    <citation type="journal article" date="2014" name="Nat. Commun.">
        <title>Multiple recent horizontal transfers of a large genomic region in cheese making fungi.</title>
        <authorList>
            <person name="Cheeseman K."/>
            <person name="Ropars J."/>
            <person name="Renault P."/>
            <person name="Dupont J."/>
            <person name="Gouzy J."/>
            <person name="Branca A."/>
            <person name="Abraham A.L."/>
            <person name="Ceppi M."/>
            <person name="Conseiller E."/>
            <person name="Debuchy R."/>
            <person name="Malagnac F."/>
            <person name="Goarin A."/>
            <person name="Silar P."/>
            <person name="Lacoste S."/>
            <person name="Sallet E."/>
            <person name="Bensimon A."/>
            <person name="Giraud T."/>
            <person name="Brygoo Y."/>
        </authorList>
    </citation>
    <scope>NUCLEOTIDE SEQUENCE [LARGE SCALE GENOMIC DNA]</scope>
    <source>
        <strain evidence="4">FM164</strain>
    </source>
</reference>
<comment type="similarity">
    <text evidence="1">Belongs to the short-chain dehydrogenases/reductases (SDR) family.</text>
</comment>
<evidence type="ECO:0000313" key="5">
    <source>
        <dbReference type="Proteomes" id="UP000030686"/>
    </source>
</evidence>
<dbReference type="SUPFAM" id="SSF51735">
    <property type="entry name" value="NAD(P)-binding Rossmann-fold domains"/>
    <property type="match status" value="1"/>
</dbReference>
<gene>
    <name evidence="4" type="ORF">PROQFM164_S02g001520</name>
</gene>
<evidence type="ECO:0000256" key="1">
    <source>
        <dbReference type="ARBA" id="ARBA00006484"/>
    </source>
</evidence>
<organism evidence="4 5">
    <name type="scientific">Penicillium roqueforti (strain FM164)</name>
    <dbReference type="NCBI Taxonomy" id="1365484"/>
    <lineage>
        <taxon>Eukaryota</taxon>
        <taxon>Fungi</taxon>
        <taxon>Dikarya</taxon>
        <taxon>Ascomycota</taxon>
        <taxon>Pezizomycotina</taxon>
        <taxon>Eurotiomycetes</taxon>
        <taxon>Eurotiomycetidae</taxon>
        <taxon>Eurotiales</taxon>
        <taxon>Aspergillaceae</taxon>
        <taxon>Penicillium</taxon>
    </lineage>
</organism>